<reference evidence="1 2" key="1">
    <citation type="journal article" date="2014" name="Curr. Biol.">
        <title>The genome of the clonal raider ant Cerapachys biroi.</title>
        <authorList>
            <person name="Oxley P.R."/>
            <person name="Ji L."/>
            <person name="Fetter-Pruneda I."/>
            <person name="McKenzie S.K."/>
            <person name="Li C."/>
            <person name="Hu H."/>
            <person name="Zhang G."/>
            <person name="Kronauer D.J."/>
        </authorList>
    </citation>
    <scope>NUCLEOTIDE SEQUENCE [LARGE SCALE GENOMIC DNA]</scope>
</reference>
<dbReference type="InterPro" id="IPR036397">
    <property type="entry name" value="RNaseH_sf"/>
</dbReference>
<dbReference type="GO" id="GO:0003676">
    <property type="term" value="F:nucleic acid binding"/>
    <property type="evidence" value="ECO:0007669"/>
    <property type="project" value="InterPro"/>
</dbReference>
<dbReference type="PANTHER" id="PTHR47326">
    <property type="entry name" value="TRANSPOSABLE ELEMENT TC3 TRANSPOSASE-LIKE PROTEIN"/>
    <property type="match status" value="1"/>
</dbReference>
<dbReference type="Proteomes" id="UP000053097">
    <property type="component" value="Unassembled WGS sequence"/>
</dbReference>
<name>A0A026WEI1_OOCBI</name>
<evidence type="ECO:0000313" key="2">
    <source>
        <dbReference type="Proteomes" id="UP000053097"/>
    </source>
</evidence>
<dbReference type="OMA" id="RRTMWYQ"/>
<keyword evidence="2" id="KW-1185">Reference proteome</keyword>
<dbReference type="AlphaFoldDB" id="A0A026WEI1"/>
<dbReference type="EMBL" id="KK107245">
    <property type="protein sequence ID" value="EZA54505.1"/>
    <property type="molecule type" value="Genomic_DNA"/>
</dbReference>
<dbReference type="OrthoDB" id="7697359at2759"/>
<organism evidence="1 2">
    <name type="scientific">Ooceraea biroi</name>
    <name type="common">Clonal raider ant</name>
    <name type="synonym">Cerapachys biroi</name>
    <dbReference type="NCBI Taxonomy" id="2015173"/>
    <lineage>
        <taxon>Eukaryota</taxon>
        <taxon>Metazoa</taxon>
        <taxon>Ecdysozoa</taxon>
        <taxon>Arthropoda</taxon>
        <taxon>Hexapoda</taxon>
        <taxon>Insecta</taxon>
        <taxon>Pterygota</taxon>
        <taxon>Neoptera</taxon>
        <taxon>Endopterygota</taxon>
        <taxon>Hymenoptera</taxon>
        <taxon>Apocrita</taxon>
        <taxon>Aculeata</taxon>
        <taxon>Formicoidea</taxon>
        <taxon>Formicidae</taxon>
        <taxon>Dorylinae</taxon>
        <taxon>Ooceraea</taxon>
    </lineage>
</organism>
<protein>
    <recommendedName>
        <fullName evidence="3">DUF4817 domain-containing protein</fullName>
    </recommendedName>
</protein>
<gene>
    <name evidence="1" type="ORF">X777_05484</name>
</gene>
<feature type="non-terminal residue" evidence="1">
    <location>
        <position position="1"/>
    </location>
</feature>
<dbReference type="Gene3D" id="3.30.420.10">
    <property type="entry name" value="Ribonuclease H-like superfamily/Ribonuclease H"/>
    <property type="match status" value="1"/>
</dbReference>
<dbReference type="PANTHER" id="PTHR47326:SF1">
    <property type="entry name" value="HTH PSQ-TYPE DOMAIN-CONTAINING PROTEIN"/>
    <property type="match status" value="1"/>
</dbReference>
<dbReference type="STRING" id="2015173.A0A026WEI1"/>
<accession>A0A026WEI1</accession>
<evidence type="ECO:0000313" key="1">
    <source>
        <dbReference type="EMBL" id="EZA54505.1"/>
    </source>
</evidence>
<proteinExistence type="predicted"/>
<sequence>QIERESGINQRSVLRILHRHKFHPYHLSLHQALHGMDFVNRIAFCKWAQQQIRINDSFFDNKIIGPHFIDEHLIGNNYANFLEHNLGHLLEDLPLIIRRTMWYQHDGCPAYFSLVARNKLNEKFANRWIGRGGPVGWPARSPDLTPLDFFLWETLKDMVYKEEPTTPQIMRQRIIEACASITLDVIRRANHQ</sequence>
<evidence type="ECO:0008006" key="3">
    <source>
        <dbReference type="Google" id="ProtNLM"/>
    </source>
</evidence>